<evidence type="ECO:0000256" key="2">
    <source>
        <dbReference type="SAM" id="MobiDB-lite"/>
    </source>
</evidence>
<evidence type="ECO:0000313" key="3">
    <source>
        <dbReference type="EMBL" id="TCD65488.1"/>
    </source>
</evidence>
<sequence>MSTDTSTPTNISSTPPNEDRCIINELPPEILSHIFLLGLELEDSEDEADEKEEEMKVKKRLEAFEKAEAAQKETGVVIPKDDGDSEYEDVSSDEDSDSDSDSDWQLLVTQVCRRWREVALEIPQLWSSVEFTTESPLAKANAYLERAKGAPLELSIDFTDDDNSKVWNSVGVLTPQIVEYMERFVKILQIVQPHLYHTRALQVEVALWKYMGTTLMFLGQISAAPMLEVLQLYHYEDLEPDDEDFPTSHIPEEDRKQDFVLFHGNAPMLKEVALWGVHLDWDRSTFLEGLHDLELAFHDQDLRPSFKTFARILHSSPKLEVLTISQSGPKGDAVDWLRSMMNTAEGSTEVDSSVSTEIQLPSVKDFVLAHVECGYGMELVERLAMPKLISLTLDLEEDDHTVFVAALCRPHRITRQPVFANITTLQLNGLGLCMKGTIEEAMAVLQKVTHLRVNFHHVSRDWYEVMFPSEPSSSSTHRINLPRLETFHSIGLIGDELTKLVKARTAAGVPLLHLYVSDEDDVTPEEEHWLEKESGLKTFKFFENSDDEDVEDGDLIEVDMEEEDFEDWYDDDEDLDDDDLEDYGSDTQDSVD</sequence>
<feature type="region of interest" description="Disordered" evidence="2">
    <location>
        <begin position="69"/>
        <end position="102"/>
    </location>
</feature>
<keyword evidence="4" id="KW-1185">Reference proteome</keyword>
<protein>
    <submittedName>
        <fullName evidence="3">Uncharacterized protein</fullName>
    </submittedName>
</protein>
<organism evidence="3 4">
    <name type="scientific">Steccherinum ochraceum</name>
    <dbReference type="NCBI Taxonomy" id="92696"/>
    <lineage>
        <taxon>Eukaryota</taxon>
        <taxon>Fungi</taxon>
        <taxon>Dikarya</taxon>
        <taxon>Basidiomycota</taxon>
        <taxon>Agaricomycotina</taxon>
        <taxon>Agaricomycetes</taxon>
        <taxon>Polyporales</taxon>
        <taxon>Steccherinaceae</taxon>
        <taxon>Steccherinum</taxon>
    </lineage>
</organism>
<accession>A0A4R0RNP9</accession>
<proteinExistence type="predicted"/>
<feature type="compositionally biased region" description="Acidic residues" evidence="2">
    <location>
        <begin position="83"/>
        <end position="102"/>
    </location>
</feature>
<dbReference type="OrthoDB" id="3341212at2759"/>
<reference evidence="3 4" key="1">
    <citation type="submission" date="2018-11" db="EMBL/GenBank/DDBJ databases">
        <title>Genome assembly of Steccherinum ochraceum LE-BIN_3174, the white-rot fungus of the Steccherinaceae family (The Residual Polyporoid clade, Polyporales, Basidiomycota).</title>
        <authorList>
            <person name="Fedorova T.V."/>
            <person name="Glazunova O.A."/>
            <person name="Landesman E.O."/>
            <person name="Moiseenko K.V."/>
            <person name="Psurtseva N.V."/>
            <person name="Savinova O.S."/>
            <person name="Shakhova N.V."/>
            <person name="Tyazhelova T.V."/>
            <person name="Vasina D.V."/>
        </authorList>
    </citation>
    <scope>NUCLEOTIDE SEQUENCE [LARGE SCALE GENOMIC DNA]</scope>
    <source>
        <strain evidence="3 4">LE-BIN_3174</strain>
    </source>
</reference>
<dbReference type="EMBL" id="RWJN01000178">
    <property type="protein sequence ID" value="TCD65488.1"/>
    <property type="molecule type" value="Genomic_DNA"/>
</dbReference>
<dbReference type="AlphaFoldDB" id="A0A4R0RNP9"/>
<comment type="caution">
    <text evidence="3">The sequence shown here is derived from an EMBL/GenBank/DDBJ whole genome shotgun (WGS) entry which is preliminary data.</text>
</comment>
<evidence type="ECO:0000256" key="1">
    <source>
        <dbReference type="SAM" id="Coils"/>
    </source>
</evidence>
<dbReference type="STRING" id="92696.A0A4R0RNP9"/>
<keyword evidence="1" id="KW-0175">Coiled coil</keyword>
<gene>
    <name evidence="3" type="ORF">EIP91_002572</name>
</gene>
<evidence type="ECO:0000313" key="4">
    <source>
        <dbReference type="Proteomes" id="UP000292702"/>
    </source>
</evidence>
<feature type="region of interest" description="Disordered" evidence="2">
    <location>
        <begin position="1"/>
        <end position="22"/>
    </location>
</feature>
<feature type="compositionally biased region" description="Low complexity" evidence="2">
    <location>
        <begin position="1"/>
        <end position="16"/>
    </location>
</feature>
<dbReference type="Proteomes" id="UP000292702">
    <property type="component" value="Unassembled WGS sequence"/>
</dbReference>
<feature type="region of interest" description="Disordered" evidence="2">
    <location>
        <begin position="561"/>
        <end position="592"/>
    </location>
</feature>
<feature type="coiled-coil region" evidence="1">
    <location>
        <begin position="34"/>
        <end position="61"/>
    </location>
</feature>
<name>A0A4R0RNP9_9APHY</name>